<feature type="transmembrane region" description="Helical" evidence="1">
    <location>
        <begin position="12"/>
        <end position="35"/>
    </location>
</feature>
<comment type="caution">
    <text evidence="2">The sequence shown here is derived from an EMBL/GenBank/DDBJ whole genome shotgun (WGS) entry which is preliminary data.</text>
</comment>
<keyword evidence="3" id="KW-1185">Reference proteome</keyword>
<evidence type="ECO:0000256" key="1">
    <source>
        <dbReference type="SAM" id="Phobius"/>
    </source>
</evidence>
<feature type="non-terminal residue" evidence="2">
    <location>
        <position position="52"/>
    </location>
</feature>
<evidence type="ECO:0000313" key="2">
    <source>
        <dbReference type="EMBL" id="PKY54064.1"/>
    </source>
</evidence>
<keyword evidence="1" id="KW-1133">Transmembrane helix</keyword>
<name>A0A2I1H5F6_9GLOM</name>
<organism evidence="2 3">
    <name type="scientific">Rhizophagus irregularis</name>
    <dbReference type="NCBI Taxonomy" id="588596"/>
    <lineage>
        <taxon>Eukaryota</taxon>
        <taxon>Fungi</taxon>
        <taxon>Fungi incertae sedis</taxon>
        <taxon>Mucoromycota</taxon>
        <taxon>Glomeromycotina</taxon>
        <taxon>Glomeromycetes</taxon>
        <taxon>Glomerales</taxon>
        <taxon>Glomeraceae</taxon>
        <taxon>Rhizophagus</taxon>
    </lineage>
</organism>
<keyword evidence="1" id="KW-0812">Transmembrane</keyword>
<dbReference type="EMBL" id="LLXI01001526">
    <property type="protein sequence ID" value="PKY54064.1"/>
    <property type="molecule type" value="Genomic_DNA"/>
</dbReference>
<keyword evidence="1" id="KW-0472">Membrane</keyword>
<dbReference type="AlphaFoldDB" id="A0A2I1H5F6"/>
<accession>A0A2I1H5F6</accession>
<evidence type="ECO:0000313" key="3">
    <source>
        <dbReference type="Proteomes" id="UP000234323"/>
    </source>
</evidence>
<gene>
    <name evidence="2" type="ORF">RhiirA4_409554</name>
</gene>
<protein>
    <submittedName>
        <fullName evidence="2">Uncharacterized protein</fullName>
    </submittedName>
</protein>
<dbReference type="PROSITE" id="PS51257">
    <property type="entry name" value="PROKAR_LIPOPROTEIN"/>
    <property type="match status" value="1"/>
</dbReference>
<dbReference type="Proteomes" id="UP000234323">
    <property type="component" value="Unassembled WGS sequence"/>
</dbReference>
<proteinExistence type="predicted"/>
<sequence length="52" mass="5975">MIYVKTVNPNHINIVIQMIIGSCLCHIQILLNMLLEFLCMIQSVITATRQFV</sequence>
<reference evidence="2 3" key="1">
    <citation type="submission" date="2015-10" db="EMBL/GenBank/DDBJ databases">
        <title>Genome analyses suggest a sexual origin of heterokaryosis in a supposedly ancient asexual fungus.</title>
        <authorList>
            <person name="Ropars J."/>
            <person name="Sedzielewska K."/>
            <person name="Noel J."/>
            <person name="Charron P."/>
            <person name="Farinelli L."/>
            <person name="Marton T."/>
            <person name="Kruger M."/>
            <person name="Pelin A."/>
            <person name="Brachmann A."/>
            <person name="Corradi N."/>
        </authorList>
    </citation>
    <scope>NUCLEOTIDE SEQUENCE [LARGE SCALE GENOMIC DNA]</scope>
    <source>
        <strain evidence="2 3">A4</strain>
    </source>
</reference>